<keyword evidence="1" id="KW-1133">Transmembrane helix</keyword>
<evidence type="ECO:0000256" key="1">
    <source>
        <dbReference type="SAM" id="Phobius"/>
    </source>
</evidence>
<gene>
    <name evidence="2" type="ORF">RFI_24740</name>
</gene>
<dbReference type="AlphaFoldDB" id="X6MHT9"/>
<proteinExistence type="predicted"/>
<evidence type="ECO:0000313" key="2">
    <source>
        <dbReference type="EMBL" id="ETO12635.1"/>
    </source>
</evidence>
<evidence type="ECO:0000313" key="3">
    <source>
        <dbReference type="Proteomes" id="UP000023152"/>
    </source>
</evidence>
<organism evidence="2 3">
    <name type="scientific">Reticulomyxa filosa</name>
    <dbReference type="NCBI Taxonomy" id="46433"/>
    <lineage>
        <taxon>Eukaryota</taxon>
        <taxon>Sar</taxon>
        <taxon>Rhizaria</taxon>
        <taxon>Retaria</taxon>
        <taxon>Foraminifera</taxon>
        <taxon>Monothalamids</taxon>
        <taxon>Reticulomyxidae</taxon>
        <taxon>Reticulomyxa</taxon>
    </lineage>
</organism>
<keyword evidence="1" id="KW-0812">Transmembrane</keyword>
<dbReference type="EMBL" id="ASPP01021241">
    <property type="protein sequence ID" value="ETO12635.1"/>
    <property type="molecule type" value="Genomic_DNA"/>
</dbReference>
<reference evidence="2 3" key="1">
    <citation type="journal article" date="2013" name="Curr. Biol.">
        <title>The Genome of the Foraminiferan Reticulomyxa filosa.</title>
        <authorList>
            <person name="Glockner G."/>
            <person name="Hulsmann N."/>
            <person name="Schleicher M."/>
            <person name="Noegel A.A."/>
            <person name="Eichinger L."/>
            <person name="Gallinger C."/>
            <person name="Pawlowski J."/>
            <person name="Sierra R."/>
            <person name="Euteneuer U."/>
            <person name="Pillet L."/>
            <person name="Moustafa A."/>
            <person name="Platzer M."/>
            <person name="Groth M."/>
            <person name="Szafranski K."/>
            <person name="Schliwa M."/>
        </authorList>
    </citation>
    <scope>NUCLEOTIDE SEQUENCE [LARGE SCALE GENOMIC DNA]</scope>
</reference>
<keyword evidence="1" id="KW-0472">Membrane</keyword>
<accession>X6MHT9</accession>
<comment type="caution">
    <text evidence="2">The sequence shown here is derived from an EMBL/GenBank/DDBJ whole genome shotgun (WGS) entry which is preliminary data.</text>
</comment>
<protein>
    <submittedName>
        <fullName evidence="2">Uncharacterized protein</fullName>
    </submittedName>
</protein>
<name>X6MHT9_RETFI</name>
<dbReference type="Proteomes" id="UP000023152">
    <property type="component" value="Unassembled WGS sequence"/>
</dbReference>
<keyword evidence="3" id="KW-1185">Reference proteome</keyword>
<feature type="transmembrane region" description="Helical" evidence="1">
    <location>
        <begin position="6"/>
        <end position="24"/>
    </location>
</feature>
<sequence>MSFMQENFIVLIYMFFSHIILISTKSKIIMQHTSKKNCHIDDTIFPKKLYFEEYLCLNQYFSLPNIFKNFLKNVHDLKLLEKQLLFLNGKLILKIAKMKEIIH</sequence>